<dbReference type="Proteomes" id="UP001521785">
    <property type="component" value="Unassembled WGS sequence"/>
</dbReference>
<sequence length="501" mass="56806">MLLLRQEQLVRDVGGPNSSSNEASEPALNEPKLDRSQLLPCSIDDILEWEPLKRLRGGQELSTPAFPCTNRSVTQMTTSPPISGLDEFEPHRIKVLLDNFFNYVHVKNPVLDEQQTRRTVNRVCLHGIDWSPDACLALLVCALGTIATPLDGGYVHRDSEAYRTAESFFLAAKKRLGLVLGTSSLIEAQCMFFATFQSLIAFRQEYGAQLDEAERRSAAAEQAIYWSAWKSEREVNDDLNLPGFLFSEIDIAGYPPFFPTPPSHDGEVLRLVNTETETREQLSWYFYLSEISLLRLWRRMAKEVVQFTPDPRQSHILGLAQRVADRESQIEDWIRALPENMSTLAPAEEDEICRFVLRGHLINVWEIVYWPFVNWAVASGSRTEEAPLIQRMAHKGLEIHVARIHVNRPGFSHRHHGTFGMIKSCTRSALILLAAANSPAFAGREDDDSYDHDNVYHMPPGWREAIEEVIHLLDSWEHESADLSTMAATLRLVFRNSSGIN</sequence>
<dbReference type="PANTHER" id="PTHR47785:SF5">
    <property type="entry name" value="ZN(II)2CYS6 TRANSCRIPTION FACTOR (EUROFUNG)"/>
    <property type="match status" value="1"/>
</dbReference>
<evidence type="ECO:0000313" key="3">
    <source>
        <dbReference type="Proteomes" id="UP001521785"/>
    </source>
</evidence>
<organism evidence="2 3">
    <name type="scientific">Paraconiothyrium brasiliense</name>
    <dbReference type="NCBI Taxonomy" id="300254"/>
    <lineage>
        <taxon>Eukaryota</taxon>
        <taxon>Fungi</taxon>
        <taxon>Dikarya</taxon>
        <taxon>Ascomycota</taxon>
        <taxon>Pezizomycotina</taxon>
        <taxon>Dothideomycetes</taxon>
        <taxon>Pleosporomycetidae</taxon>
        <taxon>Pleosporales</taxon>
        <taxon>Massarineae</taxon>
        <taxon>Didymosphaeriaceae</taxon>
        <taxon>Paraconiothyrium</taxon>
    </lineage>
</organism>
<evidence type="ECO:0000313" key="2">
    <source>
        <dbReference type="EMBL" id="KAL1600757.1"/>
    </source>
</evidence>
<proteinExistence type="predicted"/>
<protein>
    <submittedName>
        <fullName evidence="2">Zcf27p</fullName>
    </submittedName>
</protein>
<dbReference type="EMBL" id="JAKJXO020000009">
    <property type="protein sequence ID" value="KAL1600757.1"/>
    <property type="molecule type" value="Genomic_DNA"/>
</dbReference>
<name>A0ABR3R8T6_9PLEO</name>
<keyword evidence="3" id="KW-1185">Reference proteome</keyword>
<evidence type="ECO:0000256" key="1">
    <source>
        <dbReference type="SAM" id="MobiDB-lite"/>
    </source>
</evidence>
<comment type="caution">
    <text evidence="2">The sequence shown here is derived from an EMBL/GenBank/DDBJ whole genome shotgun (WGS) entry which is preliminary data.</text>
</comment>
<accession>A0ABR3R8T6</accession>
<dbReference type="PANTHER" id="PTHR47785">
    <property type="entry name" value="ZN(II)2CYS6 TRANSCRIPTION FACTOR (EUROFUNG)-RELATED-RELATED"/>
    <property type="match status" value="1"/>
</dbReference>
<dbReference type="CDD" id="cd12148">
    <property type="entry name" value="fungal_TF_MHR"/>
    <property type="match status" value="1"/>
</dbReference>
<feature type="region of interest" description="Disordered" evidence="1">
    <location>
        <begin position="10"/>
        <end position="31"/>
    </location>
</feature>
<dbReference type="InterPro" id="IPR053181">
    <property type="entry name" value="EcdB-like_regulator"/>
</dbReference>
<gene>
    <name evidence="2" type="primary">ZCF27</name>
    <name evidence="2" type="ORF">SLS60_007145</name>
</gene>
<reference evidence="2 3" key="1">
    <citation type="submission" date="2024-02" db="EMBL/GenBank/DDBJ databases">
        <title>De novo assembly and annotation of 12 fungi associated with fruit tree decline syndrome in Ontario, Canada.</title>
        <authorList>
            <person name="Sulman M."/>
            <person name="Ellouze W."/>
            <person name="Ilyukhin E."/>
        </authorList>
    </citation>
    <scope>NUCLEOTIDE SEQUENCE [LARGE SCALE GENOMIC DNA]</scope>
    <source>
        <strain evidence="2 3">M42-189</strain>
    </source>
</reference>